<keyword evidence="4" id="KW-0309">Germination</keyword>
<accession>U6SVA6</accession>
<dbReference type="GO" id="GO:0009847">
    <property type="term" value="P:spore germination"/>
    <property type="evidence" value="ECO:0007669"/>
    <property type="project" value="InterPro"/>
</dbReference>
<dbReference type="NCBIfam" id="TIGR00912">
    <property type="entry name" value="2A0309"/>
    <property type="match status" value="1"/>
</dbReference>
<keyword evidence="6 8" id="KW-1133">Transmembrane helix</keyword>
<feature type="transmembrane region" description="Helical" evidence="8">
    <location>
        <begin position="106"/>
        <end position="129"/>
    </location>
</feature>
<sequence>MFSRLQIIFVLLLFIGISNHVLILPHLLQAAKRDAWICVLIGYGLLLIWGVLLHFIIKRNKQKKLVDWVSERTGHAVATIVILLFIVYIIITAAITFYDFTQSVDIYFLPITPIWLIVTPFLILCILAAYNNLKTIVYLSSFFLPVVWILGHLVAFSTMGEKSYSYMLPVLMYGSEPLIKGTIIVLGGSADLLFIVLLQHHLNKPFHLKHLIILITLLTGLVLGPTLGSIAAFGPNVAANMRFPAFEQWRLVMIGEHISHVDFLAVLQLLCGTTIRVSLCLFILYDILRKYTEKTKRMLFILVGIILSAVSIYPISDIWMQTFLGEYFYPSVLIFGFLMTLFLLVISYIPKKKARKKGGTQSL</sequence>
<dbReference type="EMBL" id="ATAE01000005">
    <property type="protein sequence ID" value="ERN54591.1"/>
    <property type="molecule type" value="Genomic_DNA"/>
</dbReference>
<dbReference type="RefSeq" id="WP_022626694.1">
    <property type="nucleotide sequence ID" value="NZ_ATAE01000005.1"/>
</dbReference>
<dbReference type="PATRIC" id="fig|1188261.3.peg.282"/>
<comment type="similarity">
    <text evidence="2">Belongs to the amino acid-polyamine-organocation (APC) superfamily. Spore germination protein (SGP) (TC 2.A.3.9) family.</text>
</comment>
<feature type="transmembrane region" description="Helical" evidence="8">
    <location>
        <begin position="263"/>
        <end position="285"/>
    </location>
</feature>
<feature type="transmembrane region" description="Helical" evidence="8">
    <location>
        <begin position="136"/>
        <end position="158"/>
    </location>
</feature>
<evidence type="ECO:0000256" key="7">
    <source>
        <dbReference type="ARBA" id="ARBA00023136"/>
    </source>
</evidence>
<feature type="transmembrane region" description="Helical" evidence="8">
    <location>
        <begin position="178"/>
        <end position="198"/>
    </location>
</feature>
<feature type="transmembrane region" description="Helical" evidence="8">
    <location>
        <begin position="7"/>
        <end position="28"/>
    </location>
</feature>
<dbReference type="Proteomes" id="UP000017170">
    <property type="component" value="Unassembled WGS sequence"/>
</dbReference>
<comment type="caution">
    <text evidence="9">The sequence shown here is derived from an EMBL/GenBank/DDBJ whole genome shotgun (WGS) entry which is preliminary data.</text>
</comment>
<feature type="transmembrane region" description="Helical" evidence="8">
    <location>
        <begin position="34"/>
        <end position="57"/>
    </location>
</feature>
<evidence type="ECO:0000256" key="8">
    <source>
        <dbReference type="SAM" id="Phobius"/>
    </source>
</evidence>
<reference evidence="9 10" key="1">
    <citation type="journal article" date="2013" name="Genome Announc.">
        <title>Genome Sequence of the Extreme Obligate Alkaliphile Bacillus marmarensis Strain DSM 21297.</title>
        <authorList>
            <person name="Wernick D.G."/>
            <person name="Choi K.Y."/>
            <person name="Tat C.A."/>
            <person name="Lafontaine Rivera J.G."/>
            <person name="Liao J.C."/>
        </authorList>
    </citation>
    <scope>NUCLEOTIDE SEQUENCE [LARGE SCALE GENOMIC DNA]</scope>
    <source>
        <strain evidence="9 10">DSM 21297</strain>
    </source>
</reference>
<feature type="transmembrane region" description="Helical" evidence="8">
    <location>
        <begin position="77"/>
        <end position="100"/>
    </location>
</feature>
<evidence type="ECO:0000256" key="1">
    <source>
        <dbReference type="ARBA" id="ARBA00004141"/>
    </source>
</evidence>
<organism evidence="9 10">
    <name type="scientific">Alkalihalophilus marmarensis DSM 21297</name>
    <dbReference type="NCBI Taxonomy" id="1188261"/>
    <lineage>
        <taxon>Bacteria</taxon>
        <taxon>Bacillati</taxon>
        <taxon>Bacillota</taxon>
        <taxon>Bacilli</taxon>
        <taxon>Bacillales</taxon>
        <taxon>Bacillaceae</taxon>
        <taxon>Alkalihalophilus</taxon>
    </lineage>
</organism>
<feature type="transmembrane region" description="Helical" evidence="8">
    <location>
        <begin position="210"/>
        <end position="233"/>
    </location>
</feature>
<evidence type="ECO:0008006" key="11">
    <source>
        <dbReference type="Google" id="ProtNLM"/>
    </source>
</evidence>
<feature type="transmembrane region" description="Helical" evidence="8">
    <location>
        <begin position="327"/>
        <end position="349"/>
    </location>
</feature>
<evidence type="ECO:0000256" key="2">
    <source>
        <dbReference type="ARBA" id="ARBA00007998"/>
    </source>
</evidence>
<evidence type="ECO:0000256" key="4">
    <source>
        <dbReference type="ARBA" id="ARBA00022544"/>
    </source>
</evidence>
<evidence type="ECO:0000256" key="3">
    <source>
        <dbReference type="ARBA" id="ARBA00022448"/>
    </source>
</evidence>
<keyword evidence="3" id="KW-0813">Transport</keyword>
<dbReference type="GO" id="GO:0016020">
    <property type="term" value="C:membrane"/>
    <property type="evidence" value="ECO:0007669"/>
    <property type="project" value="UniProtKB-SubCell"/>
</dbReference>
<comment type="subcellular location">
    <subcellularLocation>
        <location evidence="1">Membrane</location>
        <topology evidence="1">Multi-pass membrane protein</topology>
    </subcellularLocation>
</comment>
<gene>
    <name evidence="9" type="ORF">A33I_04410</name>
</gene>
<keyword evidence="10" id="KW-1185">Reference proteome</keyword>
<dbReference type="InterPro" id="IPR004761">
    <property type="entry name" value="Spore_GerAB"/>
</dbReference>
<dbReference type="AlphaFoldDB" id="U6SVA6"/>
<name>U6SVA6_9BACI</name>
<evidence type="ECO:0000313" key="10">
    <source>
        <dbReference type="Proteomes" id="UP000017170"/>
    </source>
</evidence>
<protein>
    <recommendedName>
        <fullName evidence="11">Spore germination protein (Amino acid permease)</fullName>
    </recommendedName>
</protein>
<evidence type="ECO:0000256" key="6">
    <source>
        <dbReference type="ARBA" id="ARBA00022989"/>
    </source>
</evidence>
<evidence type="ECO:0000256" key="5">
    <source>
        <dbReference type="ARBA" id="ARBA00022692"/>
    </source>
</evidence>
<keyword evidence="7 8" id="KW-0472">Membrane</keyword>
<feature type="transmembrane region" description="Helical" evidence="8">
    <location>
        <begin position="297"/>
        <end position="315"/>
    </location>
</feature>
<proteinExistence type="inferred from homology"/>
<dbReference type="PANTHER" id="PTHR34975">
    <property type="entry name" value="SPORE GERMINATION PROTEIN A2"/>
    <property type="match status" value="1"/>
</dbReference>
<evidence type="ECO:0000313" key="9">
    <source>
        <dbReference type="EMBL" id="ERN54591.1"/>
    </source>
</evidence>
<dbReference type="Pfam" id="PF03845">
    <property type="entry name" value="Spore_permease"/>
    <property type="match status" value="1"/>
</dbReference>
<dbReference type="PANTHER" id="PTHR34975:SF2">
    <property type="entry name" value="SPORE GERMINATION PROTEIN A2"/>
    <property type="match status" value="1"/>
</dbReference>
<keyword evidence="5 8" id="KW-0812">Transmembrane</keyword>